<dbReference type="GO" id="GO:0006887">
    <property type="term" value="P:exocytosis"/>
    <property type="evidence" value="ECO:0007669"/>
    <property type="project" value="UniProtKB-KW"/>
</dbReference>
<evidence type="ECO:0000256" key="3">
    <source>
        <dbReference type="ARBA" id="ARBA00022483"/>
    </source>
</evidence>
<dbReference type="GO" id="GO:0019905">
    <property type="term" value="F:syntaxin binding"/>
    <property type="evidence" value="ECO:0007669"/>
    <property type="project" value="InterPro"/>
</dbReference>
<dbReference type="GO" id="GO:0031201">
    <property type="term" value="C:SNARE complex"/>
    <property type="evidence" value="ECO:0007669"/>
    <property type="project" value="TreeGrafter"/>
</dbReference>
<evidence type="ECO:0000256" key="5">
    <source>
        <dbReference type="ARBA" id="ARBA00037297"/>
    </source>
</evidence>
<protein>
    <submittedName>
        <fullName evidence="7">Uncharacterized protein</fullName>
    </submittedName>
</protein>
<dbReference type="SUPFAM" id="SSF58038">
    <property type="entry name" value="SNARE fusion complex"/>
    <property type="match status" value="1"/>
</dbReference>
<feature type="compositionally biased region" description="Low complexity" evidence="6">
    <location>
        <begin position="306"/>
        <end position="315"/>
    </location>
</feature>
<gene>
    <name evidence="7" type="ORF">JXQ802_LOCUS23741</name>
</gene>
<name>A0A814VG38_9BILA</name>
<evidence type="ECO:0000256" key="2">
    <source>
        <dbReference type="ARBA" id="ARBA00022448"/>
    </source>
</evidence>
<reference evidence="7" key="1">
    <citation type="submission" date="2021-02" db="EMBL/GenBank/DDBJ databases">
        <authorList>
            <person name="Nowell W R."/>
        </authorList>
    </citation>
    <scope>NUCLEOTIDE SEQUENCE</scope>
</reference>
<evidence type="ECO:0000256" key="6">
    <source>
        <dbReference type="SAM" id="MobiDB-lite"/>
    </source>
</evidence>
<keyword evidence="8" id="KW-1185">Reference proteome</keyword>
<dbReference type="EMBL" id="CAJNOL010000753">
    <property type="protein sequence ID" value="CAF1188518.1"/>
    <property type="molecule type" value="Genomic_DNA"/>
</dbReference>
<dbReference type="AlphaFoldDB" id="A0A814VG38"/>
<dbReference type="Pfam" id="PF05835">
    <property type="entry name" value="Synaphin"/>
    <property type="match status" value="1"/>
</dbReference>
<evidence type="ECO:0000256" key="4">
    <source>
        <dbReference type="ARBA" id="ARBA00022775"/>
    </source>
</evidence>
<dbReference type="Gene3D" id="1.20.5.580">
    <property type="entry name" value="Single Helix bin"/>
    <property type="match status" value="1"/>
</dbReference>
<dbReference type="PANTHER" id="PTHR16705">
    <property type="entry name" value="COMPLEXIN"/>
    <property type="match status" value="1"/>
</dbReference>
<comment type="caution">
    <text evidence="7">The sequence shown here is derived from an EMBL/GenBank/DDBJ whole genome shotgun (WGS) entry which is preliminary data.</text>
</comment>
<keyword evidence="2" id="KW-0813">Transport</keyword>
<proteinExistence type="inferred from homology"/>
<keyword evidence="3" id="KW-0268">Exocytosis</keyword>
<feature type="compositionally biased region" description="Polar residues" evidence="6">
    <location>
        <begin position="326"/>
        <end position="346"/>
    </location>
</feature>
<sequence>MSDENASSLEDANKKVLQDMIKCAEQKKRGDASGEAMSWVIEILKNSNPTNNFYQHVNGSSNQVVEVENIFQGQTGDGKPWEMRFKINADLPNEARKHKAHFGCDVFWNNERILATHKWLPDGMLKVGRPTIQAIRLEEFPTGHDEKKKVGETNVAKQTAAPVVSESPAVIQRWKRDFSKTKTDEITYDYISVGSGSAGAVLANRLSEQKDKQALLIKAGGAEATIENEFDKVVKTMKELTIGESDDEEKEDIGISDGELLTEQNRQATMEEERKARHTKVEKEREEVRQKIRDKYNIKKKDELSTPTRNKTTTTLNENKAREVHQASSAENQGSDPVKTKTNVFNSLKKKFGWK</sequence>
<evidence type="ECO:0000313" key="8">
    <source>
        <dbReference type="Proteomes" id="UP000663870"/>
    </source>
</evidence>
<dbReference type="InterPro" id="IPR008849">
    <property type="entry name" value="Synaphin"/>
</dbReference>
<dbReference type="Proteomes" id="UP000663870">
    <property type="component" value="Unassembled WGS sequence"/>
</dbReference>
<organism evidence="7 8">
    <name type="scientific">Rotaria sordida</name>
    <dbReference type="NCBI Taxonomy" id="392033"/>
    <lineage>
        <taxon>Eukaryota</taxon>
        <taxon>Metazoa</taxon>
        <taxon>Spiralia</taxon>
        <taxon>Gnathifera</taxon>
        <taxon>Rotifera</taxon>
        <taxon>Eurotatoria</taxon>
        <taxon>Bdelloidea</taxon>
        <taxon>Philodinida</taxon>
        <taxon>Philodinidae</taxon>
        <taxon>Rotaria</taxon>
    </lineage>
</organism>
<comment type="function">
    <text evidence="5">Positively regulates a late step in synaptic vesicle exocytosis.</text>
</comment>
<dbReference type="CDD" id="cd22808">
    <property type="entry name" value="Complexin_NTD_CPLX_I_II"/>
    <property type="match status" value="1"/>
</dbReference>
<accession>A0A814VG38</accession>
<feature type="compositionally biased region" description="Basic and acidic residues" evidence="6">
    <location>
        <begin position="269"/>
        <end position="304"/>
    </location>
</feature>
<dbReference type="PANTHER" id="PTHR16705:SF4">
    <property type="entry name" value="COMPLEXIN"/>
    <property type="match status" value="1"/>
</dbReference>
<dbReference type="InterPro" id="IPR036188">
    <property type="entry name" value="FAD/NAD-bd_sf"/>
</dbReference>
<dbReference type="Gene3D" id="3.50.50.60">
    <property type="entry name" value="FAD/NAD(P)-binding domain"/>
    <property type="match status" value="1"/>
</dbReference>
<comment type="similarity">
    <text evidence="1">Belongs to the complexin/synaphin family.</text>
</comment>
<evidence type="ECO:0000256" key="1">
    <source>
        <dbReference type="ARBA" id="ARBA00005396"/>
    </source>
</evidence>
<dbReference type="SUPFAM" id="SSF51905">
    <property type="entry name" value="FAD/NAD(P)-binding domain"/>
    <property type="match status" value="1"/>
</dbReference>
<evidence type="ECO:0000313" key="7">
    <source>
        <dbReference type="EMBL" id="CAF1188518.1"/>
    </source>
</evidence>
<dbReference type="GO" id="GO:0006836">
    <property type="term" value="P:neurotransmitter transport"/>
    <property type="evidence" value="ECO:0007669"/>
    <property type="project" value="UniProtKB-KW"/>
</dbReference>
<keyword evidence="4" id="KW-0532">Neurotransmitter transport</keyword>
<feature type="region of interest" description="Disordered" evidence="6">
    <location>
        <begin position="243"/>
        <end position="355"/>
    </location>
</feature>